<evidence type="ECO:0000256" key="4">
    <source>
        <dbReference type="ARBA" id="ARBA00023163"/>
    </source>
</evidence>
<proteinExistence type="predicted"/>
<evidence type="ECO:0000259" key="8">
    <source>
        <dbReference type="PROSITE" id="PS50039"/>
    </source>
</evidence>
<keyword evidence="3 6" id="KW-0238">DNA-binding</keyword>
<dbReference type="InterPro" id="IPR045912">
    <property type="entry name" value="FOXJ2/3-like"/>
</dbReference>
<accession>A0A0G2F4R6</accession>
<keyword evidence="2" id="KW-0805">Transcription regulation</keyword>
<dbReference type="InterPro" id="IPR001766">
    <property type="entry name" value="Fork_head_dom"/>
</dbReference>
<dbReference type="EMBL" id="LCWF01000001">
    <property type="protein sequence ID" value="KKY29239.1"/>
    <property type="molecule type" value="Genomic_DNA"/>
</dbReference>
<dbReference type="GO" id="GO:0001228">
    <property type="term" value="F:DNA-binding transcription activator activity, RNA polymerase II-specific"/>
    <property type="evidence" value="ECO:0007669"/>
    <property type="project" value="UniProtKB-ARBA"/>
</dbReference>
<feature type="compositionally biased region" description="Polar residues" evidence="7">
    <location>
        <begin position="358"/>
        <end position="370"/>
    </location>
</feature>
<dbReference type="Pfam" id="PF00250">
    <property type="entry name" value="Forkhead"/>
    <property type="match status" value="1"/>
</dbReference>
<dbReference type="AlphaFoldDB" id="A0A0G2F4R6"/>
<feature type="compositionally biased region" description="Polar residues" evidence="7">
    <location>
        <begin position="294"/>
        <end position="303"/>
    </location>
</feature>
<dbReference type="InterPro" id="IPR036388">
    <property type="entry name" value="WH-like_DNA-bd_sf"/>
</dbReference>
<feature type="region of interest" description="Disordered" evidence="7">
    <location>
        <begin position="565"/>
        <end position="588"/>
    </location>
</feature>
<dbReference type="SUPFAM" id="SSF46785">
    <property type="entry name" value="Winged helix' DNA-binding domain"/>
    <property type="match status" value="1"/>
</dbReference>
<evidence type="ECO:0000313" key="10">
    <source>
        <dbReference type="Proteomes" id="UP000053317"/>
    </source>
</evidence>
<keyword evidence="5 6" id="KW-0539">Nucleus</keyword>
<dbReference type="CDD" id="cd00059">
    <property type="entry name" value="FH_FOX"/>
    <property type="match status" value="1"/>
</dbReference>
<protein>
    <submittedName>
        <fullName evidence="9">Putative forkhead transcription factor</fullName>
    </submittedName>
</protein>
<dbReference type="InterPro" id="IPR030456">
    <property type="entry name" value="TF_fork_head_CS_2"/>
</dbReference>
<feature type="region of interest" description="Disordered" evidence="7">
    <location>
        <begin position="1"/>
        <end position="47"/>
    </location>
</feature>
<dbReference type="FunFam" id="1.10.10.10:FF:000260">
    <property type="entry name" value="Forkhead transcription factor (Sep1)"/>
    <property type="match status" value="1"/>
</dbReference>
<evidence type="ECO:0000256" key="1">
    <source>
        <dbReference type="ARBA" id="ARBA00004123"/>
    </source>
</evidence>
<feature type="compositionally biased region" description="Basic and acidic residues" evidence="7">
    <location>
        <begin position="348"/>
        <end position="357"/>
    </location>
</feature>
<reference evidence="9 10" key="2">
    <citation type="submission" date="2015-05" db="EMBL/GenBank/DDBJ databases">
        <authorList>
            <person name="Morales-Cruz A."/>
            <person name="Amrine K.C."/>
            <person name="Cantu D."/>
        </authorList>
    </citation>
    <scope>NUCLEOTIDE SEQUENCE [LARGE SCALE GENOMIC DNA]</scope>
    <source>
        <strain evidence="9">UCRPC4</strain>
    </source>
</reference>
<dbReference type="SMART" id="SM00339">
    <property type="entry name" value="FH"/>
    <property type="match status" value="1"/>
</dbReference>
<dbReference type="OrthoDB" id="5954824at2759"/>
<dbReference type="PANTHER" id="PTHR46078:SF2">
    <property type="entry name" value="FORK-HEAD DOMAIN-CONTAINING PROTEIN"/>
    <property type="match status" value="1"/>
</dbReference>
<feature type="DNA-binding region" description="Fork-head" evidence="6">
    <location>
        <begin position="182"/>
        <end position="276"/>
    </location>
</feature>
<comment type="caution">
    <text evidence="9">The sequence shown here is derived from an EMBL/GenBank/DDBJ whole genome shotgun (WGS) entry which is preliminary data.</text>
</comment>
<evidence type="ECO:0000256" key="2">
    <source>
        <dbReference type="ARBA" id="ARBA00023015"/>
    </source>
</evidence>
<evidence type="ECO:0000256" key="6">
    <source>
        <dbReference type="PROSITE-ProRule" id="PRU00089"/>
    </source>
</evidence>
<dbReference type="InterPro" id="IPR036390">
    <property type="entry name" value="WH_DNA-bd_sf"/>
</dbReference>
<organism evidence="9 10">
    <name type="scientific">Phaeomoniella chlamydospora</name>
    <name type="common">Phaeoacremonium chlamydosporum</name>
    <dbReference type="NCBI Taxonomy" id="158046"/>
    <lineage>
        <taxon>Eukaryota</taxon>
        <taxon>Fungi</taxon>
        <taxon>Dikarya</taxon>
        <taxon>Ascomycota</taxon>
        <taxon>Pezizomycotina</taxon>
        <taxon>Eurotiomycetes</taxon>
        <taxon>Chaetothyriomycetidae</taxon>
        <taxon>Phaeomoniellales</taxon>
        <taxon>Phaeomoniellaceae</taxon>
        <taxon>Phaeomoniella</taxon>
    </lineage>
</organism>
<evidence type="ECO:0000256" key="5">
    <source>
        <dbReference type="ARBA" id="ARBA00023242"/>
    </source>
</evidence>
<comment type="subcellular location">
    <subcellularLocation>
        <location evidence="1 6">Nucleus</location>
    </subcellularLocation>
</comment>
<dbReference type="Proteomes" id="UP000053317">
    <property type="component" value="Unassembled WGS sequence"/>
</dbReference>
<dbReference type="GO" id="GO:0005634">
    <property type="term" value="C:nucleus"/>
    <property type="evidence" value="ECO:0007669"/>
    <property type="project" value="UniProtKB-SubCell"/>
</dbReference>
<sequence length="698" mass="77111">MNKPTSRLQPSAMPLQPTMGNQNVALDPPHNMSYHQSPSKAMNGMREQPQYYNNGLSFFPIPPPAPNSRPTYSDSPIKKPIGPPQRPLMQPMIHQQPLFTTFHSIPTSNENYDKENYAAPTSYNDNFADFPDPSGGRRQQGNRALEAAPIINQPYRKSRDDEDTIEIPAPEEMPIIEDDGCKPNYSYAHLIGMAILRSPQRRLTLAQIYKWISDTFRFYSSQEAGWQNSIRHNLSLNKAFRKVERPKDDPGKGNYWVIEPGMEKQFIKERPQRNKVVGIGIGQNLMGEDPIRTFQGTLKPNTWSAPPSLPPPPPVSAPEPVIPALLDLNSDETIPASDPALNEDGPDDDNKPIRSNELHSSPPQAINSSPPIMAVHDGDTPEGSHFARPSSSHAQSRKRKLDMDDSGYFSSLESSVLRPRKASKLLTSEADRPRKGRGRAEEEIARIRSSSHDISPEHLRFKVRHEDLLTSSPARPAHAMLPPLTPTPAVVIKKPAKPPPSVSPNTNLRQHRQKVQELMATPSATLGSLGEEFGWSPAFKIHESASHEAFDNHFDIFADITGLTPADPSPLKRSSRRPGLNRATTSVGALGDLSPLNSRLNSARSSSRALKISGTVAATGSPLKMAASVSDFELPQEDLFDFEFFADTENQDPVDADDDGFDILQGFQKIGGAVTDLLQTPSVKKTRPGMGRSFSTRF</sequence>
<keyword evidence="10" id="KW-1185">Reference proteome</keyword>
<evidence type="ECO:0000313" key="9">
    <source>
        <dbReference type="EMBL" id="KKY29239.1"/>
    </source>
</evidence>
<dbReference type="PRINTS" id="PR00053">
    <property type="entry name" value="FORKHEAD"/>
</dbReference>
<feature type="region of interest" description="Disordered" evidence="7">
    <location>
        <begin position="291"/>
        <end position="444"/>
    </location>
</feature>
<evidence type="ECO:0000256" key="3">
    <source>
        <dbReference type="ARBA" id="ARBA00023125"/>
    </source>
</evidence>
<feature type="domain" description="Fork-head" evidence="8">
    <location>
        <begin position="182"/>
        <end position="276"/>
    </location>
</feature>
<dbReference type="Gene3D" id="1.10.10.10">
    <property type="entry name" value="Winged helix-like DNA-binding domain superfamily/Winged helix DNA-binding domain"/>
    <property type="match status" value="1"/>
</dbReference>
<feature type="compositionally biased region" description="Basic and acidic residues" evidence="7">
    <location>
        <begin position="429"/>
        <end position="444"/>
    </location>
</feature>
<evidence type="ECO:0000256" key="7">
    <source>
        <dbReference type="SAM" id="MobiDB-lite"/>
    </source>
</evidence>
<dbReference type="GO" id="GO:0000978">
    <property type="term" value="F:RNA polymerase II cis-regulatory region sequence-specific DNA binding"/>
    <property type="evidence" value="ECO:0007669"/>
    <property type="project" value="UniProtKB-ARBA"/>
</dbReference>
<gene>
    <name evidence="9" type="ORF">UCRPC4_g00029</name>
</gene>
<keyword evidence="4" id="KW-0804">Transcription</keyword>
<dbReference type="PANTHER" id="PTHR46078">
    <property type="entry name" value="FORKHEAD BOX PROTEIN J2 FAMILY MEMBER"/>
    <property type="match status" value="1"/>
</dbReference>
<name>A0A0G2F4R6_PHACM</name>
<feature type="compositionally biased region" description="Pro residues" evidence="7">
    <location>
        <begin position="307"/>
        <end position="321"/>
    </location>
</feature>
<dbReference type="PROSITE" id="PS50039">
    <property type="entry name" value="FORK_HEAD_3"/>
    <property type="match status" value="1"/>
</dbReference>
<dbReference type="PROSITE" id="PS00658">
    <property type="entry name" value="FORK_HEAD_2"/>
    <property type="match status" value="1"/>
</dbReference>
<reference evidence="9 10" key="1">
    <citation type="submission" date="2015-05" db="EMBL/GenBank/DDBJ databases">
        <title>Distinctive expansion of gene families associated with plant cell wall degradation and secondary metabolism in the genomes of grapevine trunk pathogens.</title>
        <authorList>
            <person name="Lawrence D.P."/>
            <person name="Travadon R."/>
            <person name="Rolshausen P.E."/>
            <person name="Baumgartner K."/>
        </authorList>
    </citation>
    <scope>NUCLEOTIDE SEQUENCE [LARGE SCALE GENOMIC DNA]</scope>
    <source>
        <strain evidence="9">UCRPC4</strain>
    </source>
</reference>